<comment type="caution">
    <text evidence="3">The sequence shown here is derived from an EMBL/GenBank/DDBJ whole genome shotgun (WGS) entry which is preliminary data.</text>
</comment>
<dbReference type="Gene3D" id="2.30.30.760">
    <property type="match status" value="1"/>
</dbReference>
<accession>A0ABR6GPT0</accession>
<dbReference type="Pfam" id="PF13144">
    <property type="entry name" value="ChapFlgA"/>
    <property type="match status" value="1"/>
</dbReference>
<comment type="subcellular location">
    <subcellularLocation>
        <location evidence="1">Periplasm</location>
    </subcellularLocation>
</comment>
<dbReference type="RefSeq" id="WP_184294352.1">
    <property type="nucleotide sequence ID" value="NZ_JACHXO010000002.1"/>
</dbReference>
<dbReference type="CDD" id="cd11614">
    <property type="entry name" value="SAF_CpaB_FlgA_like"/>
    <property type="match status" value="1"/>
</dbReference>
<feature type="signal peptide" evidence="1">
    <location>
        <begin position="1"/>
        <end position="19"/>
    </location>
</feature>
<evidence type="ECO:0000256" key="1">
    <source>
        <dbReference type="RuleBase" id="RU362063"/>
    </source>
</evidence>
<name>A0ABR6GPT0_9BURK</name>
<dbReference type="Gene3D" id="3.90.1210.10">
    <property type="entry name" value="Antifreeze-like/N-acetylneuraminic acid synthase C-terminal domain"/>
    <property type="match status" value="1"/>
</dbReference>
<keyword evidence="4" id="KW-1185">Reference proteome</keyword>
<keyword evidence="3" id="KW-0966">Cell projection</keyword>
<dbReference type="InterPro" id="IPR039246">
    <property type="entry name" value="Flagellar_FlgA"/>
</dbReference>
<sequence>MRVPLLFVGLLASMTTALAALPAATADLDTQVMETARRALLDQADQAGLLAADVQLTQPSPRARPACPAGWDIAVQDSRSLSRIRLVARCVDDSARVPPQDFLLRATLSAEVLVVVQAVSAGQAVSEDAVQLQRRDISQTLDAISTLDTGLAARTSLRPGQVLQKRLLVAAVLVRRGDAVRILANRDGVRVEAQGEALDSGARQGVIRVRNLNSGRIIQARVLEAGLVEPAELR</sequence>
<organism evidence="3 4">
    <name type="scientific">Roseateles terrae</name>
    <dbReference type="NCBI Taxonomy" id="431060"/>
    <lineage>
        <taxon>Bacteria</taxon>
        <taxon>Pseudomonadati</taxon>
        <taxon>Pseudomonadota</taxon>
        <taxon>Betaproteobacteria</taxon>
        <taxon>Burkholderiales</taxon>
        <taxon>Sphaerotilaceae</taxon>
        <taxon>Roseateles</taxon>
    </lineage>
</organism>
<dbReference type="PANTHER" id="PTHR36307">
    <property type="entry name" value="FLAGELLA BASAL BODY P-RING FORMATION PROTEIN FLGA"/>
    <property type="match status" value="1"/>
</dbReference>
<proteinExistence type="inferred from homology"/>
<dbReference type="NCBIfam" id="TIGR03170">
    <property type="entry name" value="flgA_cterm"/>
    <property type="match status" value="1"/>
</dbReference>
<keyword evidence="3" id="KW-0282">Flagellum</keyword>
<protein>
    <recommendedName>
        <fullName evidence="1">Flagella basal body P-ring formation protein FlgA</fullName>
    </recommendedName>
</protein>
<comment type="similarity">
    <text evidence="1">Belongs to the FlgA family.</text>
</comment>
<reference evidence="3 4" key="1">
    <citation type="submission" date="2020-08" db="EMBL/GenBank/DDBJ databases">
        <title>Genomic Encyclopedia of Type Strains, Phase III (KMG-III): the genomes of soil and plant-associated and newly described type strains.</title>
        <authorList>
            <person name="Whitman W."/>
        </authorList>
    </citation>
    <scope>NUCLEOTIDE SEQUENCE [LARGE SCALE GENOMIC DNA]</scope>
    <source>
        <strain evidence="3 4">CECT 7247</strain>
    </source>
</reference>
<evidence type="ECO:0000313" key="3">
    <source>
        <dbReference type="EMBL" id="MBB3194117.1"/>
    </source>
</evidence>
<keyword evidence="3" id="KW-0969">Cilium</keyword>
<comment type="function">
    <text evidence="1">Involved in the assembly process of the P-ring formation. It may associate with FlgF on the rod constituting a structure essential for the P-ring assembly or may act as a modulator protein for the P-ring assembly.</text>
</comment>
<keyword evidence="1" id="KW-1005">Bacterial flagellum biogenesis</keyword>
<evidence type="ECO:0000313" key="4">
    <source>
        <dbReference type="Proteomes" id="UP000574369"/>
    </source>
</evidence>
<dbReference type="Proteomes" id="UP000574369">
    <property type="component" value="Unassembled WGS sequence"/>
</dbReference>
<feature type="domain" description="Flagella basal body P-ring formation protein FlgA SAF" evidence="2">
    <location>
        <begin position="111"/>
        <end position="229"/>
    </location>
</feature>
<dbReference type="InterPro" id="IPR017585">
    <property type="entry name" value="SAF_FlgA"/>
</dbReference>
<evidence type="ECO:0000259" key="2">
    <source>
        <dbReference type="Pfam" id="PF13144"/>
    </source>
</evidence>
<keyword evidence="1" id="KW-0574">Periplasm</keyword>
<keyword evidence="1" id="KW-0732">Signal</keyword>
<dbReference type="EMBL" id="JACHXO010000002">
    <property type="protein sequence ID" value="MBB3194117.1"/>
    <property type="molecule type" value="Genomic_DNA"/>
</dbReference>
<feature type="chain" id="PRO_5044954239" description="Flagella basal body P-ring formation protein FlgA" evidence="1">
    <location>
        <begin position="20"/>
        <end position="234"/>
    </location>
</feature>
<dbReference type="PANTHER" id="PTHR36307:SF1">
    <property type="entry name" value="FLAGELLA BASAL BODY P-RING FORMATION PROTEIN FLGA"/>
    <property type="match status" value="1"/>
</dbReference>
<gene>
    <name evidence="3" type="ORF">FHS28_001502</name>
</gene>